<dbReference type="Pfam" id="PF17836">
    <property type="entry name" value="PglD_N"/>
    <property type="match status" value="1"/>
</dbReference>
<dbReference type="EMBL" id="KF901004">
    <property type="protein sequence ID" value="AIF14546.1"/>
    <property type="molecule type" value="Genomic_DNA"/>
</dbReference>
<proteinExistence type="predicted"/>
<protein>
    <submittedName>
        <fullName evidence="2">Putative UDP-3-O-(3-hydroxymyristoyl)-like protein</fullName>
    </submittedName>
</protein>
<organism evidence="2">
    <name type="scientific">uncultured marine thaumarchaeote KM3_67_E04</name>
    <dbReference type="NCBI Taxonomy" id="1456236"/>
    <lineage>
        <taxon>Archaea</taxon>
        <taxon>Nitrososphaerota</taxon>
        <taxon>environmental samples</taxon>
    </lineage>
</organism>
<sequence>MKKVIIFGTGQFAKIIHQYLANDSDIEVVAFTANESYIKDDNFCGLPVVPFEKVESSYPSSEYQMFVAIGYSDLNKKRAGIFEQAKSKGYKLVSYVHPSVVVVGDFEFGENCFIFENSVIQPFVKIGDDVIVWSGSLISHNTTIKDHCFIASHVAIAGSSTIEPYCFLGTNCTLRNGIKIAKECVIGAGCVILEDTKEKEVFVTRSTTIPNFNRDLLKDI</sequence>
<dbReference type="Gene3D" id="2.160.10.10">
    <property type="entry name" value="Hexapeptide repeat proteins"/>
    <property type="match status" value="1"/>
</dbReference>
<accession>A0A075HDE1</accession>
<dbReference type="AlphaFoldDB" id="A0A075HDE1"/>
<dbReference type="InterPro" id="IPR041561">
    <property type="entry name" value="PglD_N"/>
</dbReference>
<dbReference type="PANTHER" id="PTHR43300">
    <property type="entry name" value="ACETYLTRANSFERASE"/>
    <property type="match status" value="1"/>
</dbReference>
<feature type="domain" description="PglD N-terminal" evidence="1">
    <location>
        <begin position="3"/>
        <end position="83"/>
    </location>
</feature>
<evidence type="ECO:0000313" key="2">
    <source>
        <dbReference type="EMBL" id="AIF14546.1"/>
    </source>
</evidence>
<dbReference type="InterPro" id="IPR050179">
    <property type="entry name" value="Trans_hexapeptide_repeat"/>
</dbReference>
<dbReference type="InterPro" id="IPR001451">
    <property type="entry name" value="Hexapep"/>
</dbReference>
<dbReference type="Pfam" id="PF00132">
    <property type="entry name" value="Hexapep"/>
    <property type="match status" value="2"/>
</dbReference>
<dbReference type="InterPro" id="IPR011004">
    <property type="entry name" value="Trimer_LpxA-like_sf"/>
</dbReference>
<dbReference type="PANTHER" id="PTHR43300:SF4">
    <property type="entry name" value="ACYL-[ACYL-CARRIER-PROTEIN]--UDP-N-ACETYLGLUCOSAMINE O-ACYLTRANSFERASE"/>
    <property type="match status" value="1"/>
</dbReference>
<dbReference type="NCBIfam" id="TIGR03570">
    <property type="entry name" value="NeuD_NnaD"/>
    <property type="match status" value="1"/>
</dbReference>
<dbReference type="CDD" id="cd03360">
    <property type="entry name" value="LbH_AT_putative"/>
    <property type="match status" value="1"/>
</dbReference>
<evidence type="ECO:0000259" key="1">
    <source>
        <dbReference type="Pfam" id="PF17836"/>
    </source>
</evidence>
<dbReference type="SUPFAM" id="SSF51161">
    <property type="entry name" value="Trimeric LpxA-like enzymes"/>
    <property type="match status" value="1"/>
</dbReference>
<name>A0A075HDE1_9ARCH</name>
<reference evidence="2" key="1">
    <citation type="journal article" date="2014" name="Genome Biol. Evol.">
        <title>Pangenome evidence for extensive interdomain horizontal transfer affecting lineage core and shell genes in uncultured planktonic thaumarchaeota and euryarchaeota.</title>
        <authorList>
            <person name="Deschamps P."/>
            <person name="Zivanovic Y."/>
            <person name="Moreira D."/>
            <person name="Rodriguez-Valera F."/>
            <person name="Lopez-Garcia P."/>
        </authorList>
    </citation>
    <scope>NUCLEOTIDE SEQUENCE</scope>
</reference>
<dbReference type="InterPro" id="IPR020019">
    <property type="entry name" value="AcTrfase_PglD-like"/>
</dbReference>
<dbReference type="Gene3D" id="3.40.50.20">
    <property type="match status" value="1"/>
</dbReference>